<dbReference type="Pfam" id="PF07883">
    <property type="entry name" value="Cupin_2"/>
    <property type="match status" value="1"/>
</dbReference>
<dbReference type="InterPro" id="IPR014500">
    <property type="entry name" value="UCP019307_cupin"/>
</dbReference>
<dbReference type="InterPro" id="IPR014710">
    <property type="entry name" value="RmlC-like_jellyroll"/>
</dbReference>
<protein>
    <recommendedName>
        <fullName evidence="1">Cupin type-2 domain-containing protein</fullName>
    </recommendedName>
</protein>
<keyword evidence="3" id="KW-1185">Reference proteome</keyword>
<dbReference type="SUPFAM" id="SSF51182">
    <property type="entry name" value="RmlC-like cupins"/>
    <property type="match status" value="1"/>
</dbReference>
<evidence type="ECO:0000259" key="1">
    <source>
        <dbReference type="Pfam" id="PF07883"/>
    </source>
</evidence>
<dbReference type="PANTHER" id="PTHR36448">
    <property type="entry name" value="BLR7373 PROTEIN"/>
    <property type="match status" value="1"/>
</dbReference>
<reference evidence="2 3" key="1">
    <citation type="submission" date="2021-03" db="EMBL/GenBank/DDBJ databases">
        <title>Antimicrobial resistance genes in bacteria isolated from Japanese honey, and their potential for conferring macrolide and lincosamide resistance in the American foulbrood pathogen Paenibacillus larvae.</title>
        <authorList>
            <person name="Okamoto M."/>
            <person name="Kumagai M."/>
            <person name="Kanamori H."/>
            <person name="Takamatsu D."/>
        </authorList>
    </citation>
    <scope>NUCLEOTIDE SEQUENCE [LARGE SCALE GENOMIC DNA]</scope>
    <source>
        <strain evidence="2 3">J42TS3</strain>
    </source>
</reference>
<dbReference type="InterPro" id="IPR013096">
    <property type="entry name" value="Cupin_2"/>
</dbReference>
<proteinExistence type="predicted"/>
<dbReference type="Gene3D" id="2.60.120.10">
    <property type="entry name" value="Jelly Rolls"/>
    <property type="match status" value="1"/>
</dbReference>
<evidence type="ECO:0000313" key="2">
    <source>
        <dbReference type="EMBL" id="GIP52608.1"/>
    </source>
</evidence>
<dbReference type="RefSeq" id="WP_213654370.1">
    <property type="nucleotide sequence ID" value="NZ_BOSL01000004.1"/>
</dbReference>
<organism evidence="2 3">
    <name type="scientific">Paenibacillus vini</name>
    <dbReference type="NCBI Taxonomy" id="1476024"/>
    <lineage>
        <taxon>Bacteria</taxon>
        <taxon>Bacillati</taxon>
        <taxon>Bacillota</taxon>
        <taxon>Bacilli</taxon>
        <taxon>Bacillales</taxon>
        <taxon>Paenibacillaceae</taxon>
        <taxon>Paenibacillus</taxon>
    </lineage>
</organism>
<accession>A0ABQ4M9D8</accession>
<comment type="caution">
    <text evidence="2">The sequence shown here is derived from an EMBL/GenBank/DDBJ whole genome shotgun (WGS) entry which is preliminary data.</text>
</comment>
<dbReference type="InterPro" id="IPR047121">
    <property type="entry name" value="YjiB-like"/>
</dbReference>
<dbReference type="EMBL" id="BOSL01000004">
    <property type="protein sequence ID" value="GIP52608.1"/>
    <property type="molecule type" value="Genomic_DNA"/>
</dbReference>
<dbReference type="CDD" id="cd02219">
    <property type="entry name" value="cupin_YjlB-like"/>
    <property type="match status" value="1"/>
</dbReference>
<dbReference type="PANTHER" id="PTHR36448:SF2">
    <property type="entry name" value="CUPIN TYPE-1 DOMAIN-CONTAINING PROTEIN"/>
    <property type="match status" value="1"/>
</dbReference>
<feature type="domain" description="Cupin type-2" evidence="1">
    <location>
        <begin position="53"/>
        <end position="105"/>
    </location>
</feature>
<gene>
    <name evidence="2" type="primary">yjlB</name>
    <name evidence="2" type="ORF">J42TS3_16430</name>
</gene>
<dbReference type="Proteomes" id="UP000679992">
    <property type="component" value="Unassembled WGS sequence"/>
</dbReference>
<sequence length="166" mass="18315">MEQIVRSFFVKDDGEVPNNSELPVIVYLGVFKDNPDGMEEAFQRHGWSGSWTGGIYDYHHYHTNTHEVLGVKSGVATVLIGGEAGERLELQTGDVIVLPAGTAHKKLASSPDFAVVGAYPEGKSPNLRERRPEERTQAIAEVRNVPVPDKDPVFGEEGPLLHKWVK</sequence>
<name>A0ABQ4M9D8_9BACL</name>
<dbReference type="PIRSF" id="PIRSF019307">
    <property type="entry name" value="UCP019307"/>
    <property type="match status" value="1"/>
</dbReference>
<dbReference type="InterPro" id="IPR011051">
    <property type="entry name" value="RmlC_Cupin_sf"/>
</dbReference>
<evidence type="ECO:0000313" key="3">
    <source>
        <dbReference type="Proteomes" id="UP000679992"/>
    </source>
</evidence>